<proteinExistence type="predicted"/>
<dbReference type="Pfam" id="PF02518">
    <property type="entry name" value="HATPase_c"/>
    <property type="match status" value="1"/>
</dbReference>
<feature type="domain" description="Histidine kinase" evidence="9">
    <location>
        <begin position="162"/>
        <end position="353"/>
    </location>
</feature>
<evidence type="ECO:0000256" key="4">
    <source>
        <dbReference type="ARBA" id="ARBA00022553"/>
    </source>
</evidence>
<evidence type="ECO:0000313" key="11">
    <source>
        <dbReference type="EMBL" id="ADP69397.1"/>
    </source>
</evidence>
<dbReference type="CDD" id="cd00130">
    <property type="entry name" value="PAS"/>
    <property type="match status" value="1"/>
</dbReference>
<gene>
    <name evidence="11" type="ordered locus">Rvan_0107</name>
</gene>
<dbReference type="Pfam" id="PF07568">
    <property type="entry name" value="HisKA_2"/>
    <property type="match status" value="1"/>
</dbReference>
<evidence type="ECO:0000259" key="9">
    <source>
        <dbReference type="PROSITE" id="PS50109"/>
    </source>
</evidence>
<dbReference type="PANTHER" id="PTHR41523">
    <property type="entry name" value="TWO-COMPONENT SYSTEM SENSOR PROTEIN"/>
    <property type="match status" value="1"/>
</dbReference>
<dbReference type="RefSeq" id="WP_013417804.1">
    <property type="nucleotide sequence ID" value="NC_014664.1"/>
</dbReference>
<dbReference type="EMBL" id="CP002292">
    <property type="protein sequence ID" value="ADP69397.1"/>
    <property type="molecule type" value="Genomic_DNA"/>
</dbReference>
<keyword evidence="12" id="KW-1185">Reference proteome</keyword>
<dbReference type="KEGG" id="rva:Rvan_0107"/>
<evidence type="ECO:0000256" key="5">
    <source>
        <dbReference type="ARBA" id="ARBA00022679"/>
    </source>
</evidence>
<dbReference type="Pfam" id="PF13188">
    <property type="entry name" value="PAS_8"/>
    <property type="match status" value="1"/>
</dbReference>
<dbReference type="SMART" id="SM00911">
    <property type="entry name" value="HWE_HK"/>
    <property type="match status" value="1"/>
</dbReference>
<dbReference type="NCBIfam" id="TIGR00229">
    <property type="entry name" value="sensory_box"/>
    <property type="match status" value="1"/>
</dbReference>
<dbReference type="Proteomes" id="UP000001399">
    <property type="component" value="Chromosome"/>
</dbReference>
<keyword evidence="6" id="KW-0547">Nucleotide-binding</keyword>
<dbReference type="InterPro" id="IPR011102">
    <property type="entry name" value="Sig_transdc_His_kinase_HWE"/>
</dbReference>
<dbReference type="InterPro" id="IPR036890">
    <property type="entry name" value="HATPase_C_sf"/>
</dbReference>
<dbReference type="GO" id="GO:0004673">
    <property type="term" value="F:protein histidine kinase activity"/>
    <property type="evidence" value="ECO:0007669"/>
    <property type="project" value="UniProtKB-EC"/>
</dbReference>
<evidence type="ECO:0000259" key="10">
    <source>
        <dbReference type="PROSITE" id="PS50112"/>
    </source>
</evidence>
<keyword evidence="4" id="KW-0597">Phosphoprotein</keyword>
<reference evidence="12" key="1">
    <citation type="journal article" date="2011" name="J. Bacteriol.">
        <title>Genome sequences of eight morphologically diverse alphaproteobacteria.</title>
        <authorList>
            <consortium name="US DOE Joint Genome Institute"/>
            <person name="Brown P.J."/>
            <person name="Kysela D.T."/>
            <person name="Buechlein A."/>
            <person name="Hemmerich C."/>
            <person name="Brun Y.V."/>
        </authorList>
    </citation>
    <scope>NUCLEOTIDE SEQUENCE [LARGE SCALE GENOMIC DNA]</scope>
    <source>
        <strain evidence="12">ATCC 17100 / ATH 3.1.1 / DSM 162 / LMG 4299</strain>
    </source>
</reference>
<evidence type="ECO:0000256" key="3">
    <source>
        <dbReference type="ARBA" id="ARBA00021740"/>
    </source>
</evidence>
<evidence type="ECO:0000256" key="8">
    <source>
        <dbReference type="ARBA" id="ARBA00022840"/>
    </source>
</evidence>
<dbReference type="STRING" id="648757.Rvan_0107"/>
<evidence type="ECO:0000313" key="12">
    <source>
        <dbReference type="Proteomes" id="UP000001399"/>
    </source>
</evidence>
<evidence type="ECO:0000256" key="1">
    <source>
        <dbReference type="ARBA" id="ARBA00000085"/>
    </source>
</evidence>
<name>E3I543_RHOVT</name>
<dbReference type="HOGENOM" id="CLU_000445_114_57_5"/>
<dbReference type="PROSITE" id="PS50112">
    <property type="entry name" value="PAS"/>
    <property type="match status" value="1"/>
</dbReference>
<dbReference type="SUPFAM" id="SSF55785">
    <property type="entry name" value="PYP-like sensor domain (PAS domain)"/>
    <property type="match status" value="1"/>
</dbReference>
<dbReference type="InterPro" id="IPR035965">
    <property type="entry name" value="PAS-like_dom_sf"/>
</dbReference>
<dbReference type="eggNOG" id="COG3920">
    <property type="taxonomic scope" value="Bacteria"/>
</dbReference>
<dbReference type="Gene3D" id="3.30.565.10">
    <property type="entry name" value="Histidine kinase-like ATPase, C-terminal domain"/>
    <property type="match status" value="1"/>
</dbReference>
<dbReference type="InterPro" id="IPR000014">
    <property type="entry name" value="PAS"/>
</dbReference>
<sequence>MPDTDKTQVEELLDMPDLAEALNDDRFQQFLDKMPIAILVGAMDGNERIIYANPAFEKIAGVPLTEVLGKTWDVLANASEKGERDLLTAIIDDNADHIGVFHIARPDAETAIADVYSSVIVGDDGQPAFRLVALIDVSAYVGDDDEIDFAKSRGDNDLALLELQHRVKNNLQLITALIRLESRHWPEGKEPLNRLAGRIEALAILYSFLNAKPDGDEVDLGSYISQLATAVMRSHAAEGVRLELKADGFPVSVNVAMPVGLVVNELLTNALKHAFQGREGGTITVECLGGEDGGRVVVADDGVGLPPETNWPEKGNLGALIVQTLKENAKAKLDLETSHGTGTRVTLTLPPAVRL</sequence>
<evidence type="ECO:0000256" key="7">
    <source>
        <dbReference type="ARBA" id="ARBA00022777"/>
    </source>
</evidence>
<protein>
    <recommendedName>
        <fullName evidence="3">Blue-light-activated histidine kinase</fullName>
        <ecNumber evidence="2">2.7.13.3</ecNumber>
    </recommendedName>
</protein>
<organism evidence="11 12">
    <name type="scientific">Rhodomicrobium vannielii (strain ATCC 17100 / DSM 162 / LMG 4299 / NCIMB 10020 / ATH 3.1.1)</name>
    <dbReference type="NCBI Taxonomy" id="648757"/>
    <lineage>
        <taxon>Bacteria</taxon>
        <taxon>Pseudomonadati</taxon>
        <taxon>Pseudomonadota</taxon>
        <taxon>Alphaproteobacteria</taxon>
        <taxon>Hyphomicrobiales</taxon>
        <taxon>Hyphomicrobiaceae</taxon>
        <taxon>Rhodomicrobium</taxon>
    </lineage>
</organism>
<keyword evidence="8" id="KW-0067">ATP-binding</keyword>
<dbReference type="InterPro" id="IPR003594">
    <property type="entry name" value="HATPase_dom"/>
</dbReference>
<comment type="catalytic activity">
    <reaction evidence="1">
        <text>ATP + protein L-histidine = ADP + protein N-phospho-L-histidine.</text>
        <dbReference type="EC" id="2.7.13.3"/>
    </reaction>
</comment>
<keyword evidence="5" id="KW-0808">Transferase</keyword>
<dbReference type="Gene3D" id="3.30.450.20">
    <property type="entry name" value="PAS domain"/>
    <property type="match status" value="1"/>
</dbReference>
<dbReference type="PROSITE" id="PS50109">
    <property type="entry name" value="HIS_KIN"/>
    <property type="match status" value="1"/>
</dbReference>
<dbReference type="InterPro" id="IPR011495">
    <property type="entry name" value="Sig_transdc_His_kin_sub2_dim/P"/>
</dbReference>
<accession>E3I543</accession>
<dbReference type="InterPro" id="IPR005467">
    <property type="entry name" value="His_kinase_dom"/>
</dbReference>
<dbReference type="SMART" id="SM00387">
    <property type="entry name" value="HATPase_c"/>
    <property type="match status" value="1"/>
</dbReference>
<evidence type="ECO:0000256" key="2">
    <source>
        <dbReference type="ARBA" id="ARBA00012438"/>
    </source>
</evidence>
<dbReference type="EC" id="2.7.13.3" evidence="2"/>
<dbReference type="AlphaFoldDB" id="E3I543"/>
<evidence type="ECO:0000256" key="6">
    <source>
        <dbReference type="ARBA" id="ARBA00022741"/>
    </source>
</evidence>
<dbReference type="PANTHER" id="PTHR41523:SF8">
    <property type="entry name" value="ETHYLENE RESPONSE SENSOR PROTEIN"/>
    <property type="match status" value="1"/>
</dbReference>
<keyword evidence="7 11" id="KW-0418">Kinase</keyword>
<dbReference type="GO" id="GO:0005524">
    <property type="term" value="F:ATP binding"/>
    <property type="evidence" value="ECO:0007669"/>
    <property type="project" value="UniProtKB-KW"/>
</dbReference>
<dbReference type="SUPFAM" id="SSF55874">
    <property type="entry name" value="ATPase domain of HSP90 chaperone/DNA topoisomerase II/histidine kinase"/>
    <property type="match status" value="1"/>
</dbReference>
<feature type="domain" description="PAS" evidence="10">
    <location>
        <begin position="23"/>
        <end position="94"/>
    </location>
</feature>